<dbReference type="InterPro" id="IPR001315">
    <property type="entry name" value="CARD"/>
</dbReference>
<reference evidence="2" key="1">
    <citation type="submission" date="2018-05" db="EMBL/GenBank/DDBJ databases">
        <authorList>
            <person name="Datahose"/>
        </authorList>
    </citation>
    <scope>NUCLEOTIDE SEQUENCE</scope>
</reference>
<evidence type="ECO:0000313" key="3">
    <source>
        <dbReference type="Proteomes" id="UP000265100"/>
    </source>
</evidence>
<dbReference type="STRING" id="8154.ENSACLP00000011675"/>
<organism evidence="2 3">
    <name type="scientific">Astatotilapia calliptera</name>
    <name type="common">Eastern happy</name>
    <name type="synonym">Chromis callipterus</name>
    <dbReference type="NCBI Taxonomy" id="8154"/>
    <lineage>
        <taxon>Eukaryota</taxon>
        <taxon>Metazoa</taxon>
        <taxon>Chordata</taxon>
        <taxon>Craniata</taxon>
        <taxon>Vertebrata</taxon>
        <taxon>Euteleostomi</taxon>
        <taxon>Actinopterygii</taxon>
        <taxon>Neopterygii</taxon>
        <taxon>Teleostei</taxon>
        <taxon>Neoteleostei</taxon>
        <taxon>Acanthomorphata</taxon>
        <taxon>Ovalentaria</taxon>
        <taxon>Cichlomorphae</taxon>
        <taxon>Cichliformes</taxon>
        <taxon>Cichlidae</taxon>
        <taxon>African cichlids</taxon>
        <taxon>Pseudocrenilabrinae</taxon>
        <taxon>Haplochromini</taxon>
        <taxon>Astatotilapia</taxon>
    </lineage>
</organism>
<reference evidence="2" key="3">
    <citation type="submission" date="2025-09" db="UniProtKB">
        <authorList>
            <consortium name="Ensembl"/>
        </authorList>
    </citation>
    <scope>IDENTIFICATION</scope>
</reference>
<dbReference type="GO" id="GO:0042981">
    <property type="term" value="P:regulation of apoptotic process"/>
    <property type="evidence" value="ECO:0007669"/>
    <property type="project" value="InterPro"/>
</dbReference>
<proteinExistence type="predicted"/>
<sequence length="148" mass="16993">MCSYCENPGLYFSIRGRALTPSRNMMKEPPIKAASLAEEELARVRSAFVWRVSTEILKQLLEALVSDGVLNELEKELILEKNPVRADKARCFIDTVRKKGDKASRTMIRYLQTIDLSLFSQLRLYSDSSAQQGEVTFFLQEWSLCMVY</sequence>
<dbReference type="Ensembl" id="ENSACLT00000011963.2">
    <property type="protein sequence ID" value="ENSACLP00000011675.2"/>
    <property type="gene ID" value="ENSACLG00000001417.2"/>
</dbReference>
<dbReference type="Pfam" id="PF00619">
    <property type="entry name" value="CARD"/>
    <property type="match status" value="1"/>
</dbReference>
<evidence type="ECO:0000259" key="1">
    <source>
        <dbReference type="PROSITE" id="PS50209"/>
    </source>
</evidence>
<dbReference type="Gene3D" id="1.10.533.10">
    <property type="entry name" value="Death Domain, Fas"/>
    <property type="match status" value="1"/>
</dbReference>
<keyword evidence="3" id="KW-1185">Reference proteome</keyword>
<dbReference type="Bgee" id="ENSACLG00000007988">
    <property type="expression patterns" value="Expressed in anal fin and 3 other cell types or tissues"/>
</dbReference>
<dbReference type="SUPFAM" id="SSF47986">
    <property type="entry name" value="DEATH domain"/>
    <property type="match status" value="1"/>
</dbReference>
<dbReference type="GeneTree" id="ENSGT00940000176853"/>
<evidence type="ECO:0000313" key="2">
    <source>
        <dbReference type="Ensembl" id="ENSACLP00000011675.2"/>
    </source>
</evidence>
<dbReference type="AlphaFoldDB" id="A0A3P8P3T4"/>
<protein>
    <recommendedName>
        <fullName evidence="1">CARD domain-containing protein</fullName>
    </recommendedName>
</protein>
<accession>A0A3P8P3T4</accession>
<dbReference type="InterPro" id="IPR011029">
    <property type="entry name" value="DEATH-like_dom_sf"/>
</dbReference>
<dbReference type="Proteomes" id="UP000265100">
    <property type="component" value="Chromosome 23"/>
</dbReference>
<dbReference type="OMA" id="IFISHIC"/>
<reference evidence="2" key="2">
    <citation type="submission" date="2025-08" db="UniProtKB">
        <authorList>
            <consortium name="Ensembl"/>
        </authorList>
    </citation>
    <scope>IDENTIFICATION</scope>
</reference>
<name>A0A3P8P3T4_ASTCA</name>
<dbReference type="SMART" id="SM00114">
    <property type="entry name" value="CARD"/>
    <property type="match status" value="1"/>
</dbReference>
<dbReference type="PROSITE" id="PS50209">
    <property type="entry name" value="CARD"/>
    <property type="match status" value="1"/>
</dbReference>
<feature type="domain" description="CARD" evidence="1">
    <location>
        <begin position="33"/>
        <end position="126"/>
    </location>
</feature>